<dbReference type="InterPro" id="IPR036770">
    <property type="entry name" value="Ankyrin_rpt-contain_sf"/>
</dbReference>
<dbReference type="SMART" id="SM00969">
    <property type="entry name" value="SOCS_box"/>
    <property type="match status" value="1"/>
</dbReference>
<feature type="repeat" description="ANK" evidence="3">
    <location>
        <begin position="98"/>
        <end position="130"/>
    </location>
</feature>
<dbReference type="SUPFAM" id="SSF48403">
    <property type="entry name" value="Ankyrin repeat"/>
    <property type="match status" value="1"/>
</dbReference>
<dbReference type="GO" id="GO:0031436">
    <property type="term" value="C:BRCA1-BARD1 complex"/>
    <property type="evidence" value="ECO:0007669"/>
    <property type="project" value="TreeGrafter"/>
</dbReference>
<dbReference type="InterPro" id="IPR002110">
    <property type="entry name" value="Ankyrin_rpt"/>
</dbReference>
<evidence type="ECO:0000256" key="2">
    <source>
        <dbReference type="ARBA" id="ARBA00023043"/>
    </source>
</evidence>
<gene>
    <name evidence="5" type="ORF">PoB_002864300</name>
</gene>
<dbReference type="Gene3D" id="1.10.750.20">
    <property type="entry name" value="SOCS box"/>
    <property type="match status" value="1"/>
</dbReference>
<evidence type="ECO:0000259" key="4">
    <source>
        <dbReference type="PROSITE" id="PS50225"/>
    </source>
</evidence>
<dbReference type="GO" id="GO:0070531">
    <property type="term" value="C:BRCA1-A complex"/>
    <property type="evidence" value="ECO:0007669"/>
    <property type="project" value="TreeGrafter"/>
</dbReference>
<keyword evidence="6" id="KW-1185">Reference proteome</keyword>
<dbReference type="AlphaFoldDB" id="A0AAV4A4K8"/>
<dbReference type="SMART" id="SM00248">
    <property type="entry name" value="ANK"/>
    <property type="match status" value="1"/>
</dbReference>
<dbReference type="PROSITE" id="PS50225">
    <property type="entry name" value="SOCS"/>
    <property type="match status" value="1"/>
</dbReference>
<dbReference type="PROSITE" id="PS50297">
    <property type="entry name" value="ANK_REP_REGION"/>
    <property type="match status" value="1"/>
</dbReference>
<feature type="domain" description="SOCS box" evidence="4">
    <location>
        <begin position="184"/>
        <end position="234"/>
    </location>
</feature>
<dbReference type="EMBL" id="BLXT01003574">
    <property type="protein sequence ID" value="GFO02138.1"/>
    <property type="molecule type" value="Genomic_DNA"/>
</dbReference>
<dbReference type="PANTHER" id="PTHR24171:SF8">
    <property type="entry name" value="BRCA1-ASSOCIATED RING DOMAIN PROTEIN 1"/>
    <property type="match status" value="1"/>
</dbReference>
<keyword evidence="1" id="KW-0677">Repeat</keyword>
<dbReference type="PANTHER" id="PTHR24171">
    <property type="entry name" value="ANKYRIN REPEAT DOMAIN-CONTAINING PROTEIN 39-RELATED"/>
    <property type="match status" value="1"/>
</dbReference>
<organism evidence="5 6">
    <name type="scientific">Plakobranchus ocellatus</name>
    <dbReference type="NCBI Taxonomy" id="259542"/>
    <lineage>
        <taxon>Eukaryota</taxon>
        <taxon>Metazoa</taxon>
        <taxon>Spiralia</taxon>
        <taxon>Lophotrochozoa</taxon>
        <taxon>Mollusca</taxon>
        <taxon>Gastropoda</taxon>
        <taxon>Heterobranchia</taxon>
        <taxon>Euthyneura</taxon>
        <taxon>Panpulmonata</taxon>
        <taxon>Sacoglossa</taxon>
        <taxon>Placobranchoidea</taxon>
        <taxon>Plakobranchidae</taxon>
        <taxon>Plakobranchus</taxon>
    </lineage>
</organism>
<dbReference type="Proteomes" id="UP000735302">
    <property type="component" value="Unassembled WGS sequence"/>
</dbReference>
<dbReference type="InterPro" id="IPR001496">
    <property type="entry name" value="SOCS_box"/>
</dbReference>
<dbReference type="Pfam" id="PF00023">
    <property type="entry name" value="Ank"/>
    <property type="match status" value="1"/>
</dbReference>
<sequence>MTSLKVLEHHDGEEKACYHDVITRPVYEQQRFCLSTALHTKSMKAPLVEEFLQAIHLPGFLLSAAGKPALHYAIRSRPGAILPLVRAGCEVMTPDAIHKDTSLHVACFHGLLDVIVFLVQCGACVNALNSSGQTPLDKLLSLCQHPSKNSNTRTRLIIAHLLTRMGFKVNPKAQGQKPGPRARVLHSYYKAKRCSDCPSLLHLSRLRVRESLPTLNLEPAVASLPVPVDLQDFLLFRPCGLDHHVTCSHVQDIKHCSHNT</sequence>
<accession>A0AAV4A4K8</accession>
<protein>
    <submittedName>
        <fullName evidence="5">Ankyrin repeat and socs box-containing 8</fullName>
    </submittedName>
</protein>
<evidence type="ECO:0000313" key="6">
    <source>
        <dbReference type="Proteomes" id="UP000735302"/>
    </source>
</evidence>
<evidence type="ECO:0000256" key="1">
    <source>
        <dbReference type="ARBA" id="ARBA00022737"/>
    </source>
</evidence>
<keyword evidence="2 3" id="KW-0040">ANK repeat</keyword>
<dbReference type="GO" id="GO:0004842">
    <property type="term" value="F:ubiquitin-protein transferase activity"/>
    <property type="evidence" value="ECO:0007669"/>
    <property type="project" value="TreeGrafter"/>
</dbReference>
<dbReference type="Gene3D" id="1.25.40.20">
    <property type="entry name" value="Ankyrin repeat-containing domain"/>
    <property type="match status" value="1"/>
</dbReference>
<reference evidence="5 6" key="1">
    <citation type="journal article" date="2021" name="Elife">
        <title>Chloroplast acquisition without the gene transfer in kleptoplastic sea slugs, Plakobranchus ocellatus.</title>
        <authorList>
            <person name="Maeda T."/>
            <person name="Takahashi S."/>
            <person name="Yoshida T."/>
            <person name="Shimamura S."/>
            <person name="Takaki Y."/>
            <person name="Nagai Y."/>
            <person name="Toyoda A."/>
            <person name="Suzuki Y."/>
            <person name="Arimoto A."/>
            <person name="Ishii H."/>
            <person name="Satoh N."/>
            <person name="Nishiyama T."/>
            <person name="Hasebe M."/>
            <person name="Maruyama T."/>
            <person name="Minagawa J."/>
            <person name="Obokata J."/>
            <person name="Shigenobu S."/>
        </authorList>
    </citation>
    <scope>NUCLEOTIDE SEQUENCE [LARGE SCALE GENOMIC DNA]</scope>
</reference>
<proteinExistence type="predicted"/>
<dbReference type="GO" id="GO:0085020">
    <property type="term" value="P:protein K6-linked ubiquitination"/>
    <property type="evidence" value="ECO:0007669"/>
    <property type="project" value="TreeGrafter"/>
</dbReference>
<dbReference type="Pfam" id="PF07525">
    <property type="entry name" value="SOCS_box"/>
    <property type="match status" value="1"/>
</dbReference>
<comment type="caution">
    <text evidence="5">The sequence shown here is derived from an EMBL/GenBank/DDBJ whole genome shotgun (WGS) entry which is preliminary data.</text>
</comment>
<dbReference type="PROSITE" id="PS50088">
    <property type="entry name" value="ANK_REPEAT"/>
    <property type="match status" value="1"/>
</dbReference>
<evidence type="ECO:0000313" key="5">
    <source>
        <dbReference type="EMBL" id="GFO02138.1"/>
    </source>
</evidence>
<evidence type="ECO:0000256" key="3">
    <source>
        <dbReference type="PROSITE-ProRule" id="PRU00023"/>
    </source>
</evidence>
<name>A0AAV4A4K8_9GAST</name>